<name>A0A514DCC9_9VIRU</name>
<proteinExistence type="predicted"/>
<sequence>MPGEGPKTRRRAIAYPIGRANKATVYRIEDPLFPAQQRRFHDPRFGTQITVSEGHPWGSRSSGSLQDIGGDFYTSKQYMVGNNREQFMAVKRGSSTRTYDGPVFPVDPYAQQFPPAIVPSDSELSKDGATAVARCKPTNSVASAAVFLGELRKDGLPHLIGSSTWKDRTNRARGAGSDYLNVQFGWRPLVNDISSFAYAVAHAHAVLKQYERDAGKVVRRRYNFPLQNTTHSETSGQANPWFDPTDTSFLSDVEFGRWVRTTEVVQRKWFSGAFSYYLPTGSDSRSSMARHALEAKKLYGLALTPETLWNLAPWSWAVDWFSNAGDVISNISDAITDGLVMPYGYIMCHTIHKVTFTSSASGLKDGTVASPLSFVTETKIRKRANPFGFGISWESLSPFQLSIAAALGLSRT</sequence>
<evidence type="ECO:0000313" key="1">
    <source>
        <dbReference type="EMBL" id="QDH91270.1"/>
    </source>
</evidence>
<accession>A0A514DCC9</accession>
<dbReference type="EMBL" id="MN036128">
    <property type="protein sequence ID" value="QDH91270.1"/>
    <property type="molecule type" value="Genomic_RNA"/>
</dbReference>
<reference evidence="1" key="1">
    <citation type="submission" date="2019-05" db="EMBL/GenBank/DDBJ databases">
        <title>Metatranscriptomic reconstruction reveals RNA viruses with the potential to shape carbon cycling in soil.</title>
        <authorList>
            <person name="Starr E.P."/>
            <person name="Nuccio E."/>
            <person name="Pett-Ridge J."/>
            <person name="Banfield J.F."/>
            <person name="Firestone M.K."/>
        </authorList>
    </citation>
    <scope>NUCLEOTIDE SEQUENCE</scope>
    <source>
        <strain evidence="1">H2_Bulk_34_269</strain>
    </source>
</reference>
<protein>
    <submittedName>
        <fullName evidence="1">Uncharacterized protein</fullName>
    </submittedName>
</protein>
<organism evidence="1">
    <name type="scientific">Leviviridae sp</name>
    <dbReference type="NCBI Taxonomy" id="2027243"/>
    <lineage>
        <taxon>Viruses</taxon>
        <taxon>Riboviria</taxon>
        <taxon>Orthornavirae</taxon>
        <taxon>Lenarviricota</taxon>
        <taxon>Leviviricetes</taxon>
        <taxon>Norzivirales</taxon>
        <taxon>Fiersviridae</taxon>
    </lineage>
</organism>
<gene>
    <name evidence="1" type="ORF">H2Bulk34269_000004</name>
</gene>